<sequence>MNLPVSDSFRLQIRLSAIDERLYAAWQRWCGDLPFVEVQHGSIFEVAADAIVSPANSFGFMDGGIDRLYLERFGTQLQDRVQAQIRIDHAGELLVGAATLVETGDAEIPWLIAAPTMRVPLPVESTINAYLAARAIFLLIREGLIPAGDYAGQPVREQVKTVSIPGLGTGVGRMDPVRCAKQVRAALEDVVLGRFEFPGSTSQIRKRHDRLLGK</sequence>
<dbReference type="Gene3D" id="3.40.220.10">
    <property type="entry name" value="Leucine Aminopeptidase, subunit E, domain 1"/>
    <property type="match status" value="1"/>
</dbReference>
<gene>
    <name evidence="2" type="ORF">HG66A1_09160</name>
</gene>
<feature type="domain" description="Macro" evidence="1">
    <location>
        <begin position="23"/>
        <end position="214"/>
    </location>
</feature>
<dbReference type="SMART" id="SM00506">
    <property type="entry name" value="A1pp"/>
    <property type="match status" value="1"/>
</dbReference>
<dbReference type="InterPro" id="IPR002589">
    <property type="entry name" value="Macro_dom"/>
</dbReference>
<dbReference type="PROSITE" id="PS51154">
    <property type="entry name" value="MACRO"/>
    <property type="match status" value="1"/>
</dbReference>
<protein>
    <submittedName>
        <fullName evidence="2">RNase III inhibitor</fullName>
    </submittedName>
</protein>
<dbReference type="OrthoDB" id="9780211at2"/>
<name>A0A517PIE5_9PLAN</name>
<reference evidence="2 3" key="1">
    <citation type="submission" date="2019-02" db="EMBL/GenBank/DDBJ databases">
        <title>Deep-cultivation of Planctomycetes and their phenomic and genomic characterization uncovers novel biology.</title>
        <authorList>
            <person name="Wiegand S."/>
            <person name="Jogler M."/>
            <person name="Boedeker C."/>
            <person name="Pinto D."/>
            <person name="Vollmers J."/>
            <person name="Rivas-Marin E."/>
            <person name="Kohn T."/>
            <person name="Peeters S.H."/>
            <person name="Heuer A."/>
            <person name="Rast P."/>
            <person name="Oberbeckmann S."/>
            <person name="Bunk B."/>
            <person name="Jeske O."/>
            <person name="Meyerdierks A."/>
            <person name="Storesund J.E."/>
            <person name="Kallscheuer N."/>
            <person name="Luecker S."/>
            <person name="Lage O.M."/>
            <person name="Pohl T."/>
            <person name="Merkel B.J."/>
            <person name="Hornburger P."/>
            <person name="Mueller R.-W."/>
            <person name="Bruemmer F."/>
            <person name="Labrenz M."/>
            <person name="Spormann A.M."/>
            <person name="Op den Camp H."/>
            <person name="Overmann J."/>
            <person name="Amann R."/>
            <person name="Jetten M.S.M."/>
            <person name="Mascher T."/>
            <person name="Medema M.H."/>
            <person name="Devos D.P."/>
            <person name="Kaster A.-K."/>
            <person name="Ovreas L."/>
            <person name="Rohde M."/>
            <person name="Galperin M.Y."/>
            <person name="Jogler C."/>
        </authorList>
    </citation>
    <scope>NUCLEOTIDE SEQUENCE [LARGE SCALE GENOMIC DNA]</scope>
    <source>
        <strain evidence="2 3">HG66A1</strain>
    </source>
</reference>
<dbReference type="InterPro" id="IPR043472">
    <property type="entry name" value="Macro_dom-like"/>
</dbReference>
<keyword evidence="3" id="KW-1185">Reference proteome</keyword>
<dbReference type="Pfam" id="PF01661">
    <property type="entry name" value="Macro"/>
    <property type="match status" value="1"/>
</dbReference>
<organism evidence="2 3">
    <name type="scientific">Gimesia chilikensis</name>
    <dbReference type="NCBI Taxonomy" id="2605989"/>
    <lineage>
        <taxon>Bacteria</taxon>
        <taxon>Pseudomonadati</taxon>
        <taxon>Planctomycetota</taxon>
        <taxon>Planctomycetia</taxon>
        <taxon>Planctomycetales</taxon>
        <taxon>Planctomycetaceae</taxon>
        <taxon>Gimesia</taxon>
    </lineage>
</organism>
<dbReference type="EMBL" id="CP036266">
    <property type="protein sequence ID" value="QDT19152.1"/>
    <property type="molecule type" value="Genomic_DNA"/>
</dbReference>
<dbReference type="Proteomes" id="UP000320421">
    <property type="component" value="Chromosome"/>
</dbReference>
<proteinExistence type="predicted"/>
<dbReference type="AlphaFoldDB" id="A0A517PIE5"/>
<evidence type="ECO:0000259" key="1">
    <source>
        <dbReference type="PROSITE" id="PS51154"/>
    </source>
</evidence>
<accession>A0A517PIE5</accession>
<evidence type="ECO:0000313" key="2">
    <source>
        <dbReference type="EMBL" id="QDT19152.1"/>
    </source>
</evidence>
<dbReference type="RefSeq" id="WP_145181033.1">
    <property type="nucleotide sequence ID" value="NZ_CP036266.1"/>
</dbReference>
<evidence type="ECO:0000313" key="3">
    <source>
        <dbReference type="Proteomes" id="UP000320421"/>
    </source>
</evidence>
<dbReference type="SUPFAM" id="SSF52949">
    <property type="entry name" value="Macro domain-like"/>
    <property type="match status" value="1"/>
</dbReference>